<dbReference type="EC" id="5.4.2.11" evidence="5"/>
<evidence type="ECO:0000256" key="1">
    <source>
        <dbReference type="ARBA" id="ARBA00006717"/>
    </source>
</evidence>
<feature type="binding site" evidence="5 7">
    <location>
        <begin position="21"/>
        <end position="22"/>
    </location>
    <ligand>
        <name>substrate</name>
    </ligand>
</feature>
<dbReference type="HAMAP" id="MF_01039">
    <property type="entry name" value="PGAM_GpmA"/>
    <property type="match status" value="1"/>
</dbReference>
<evidence type="ECO:0000256" key="5">
    <source>
        <dbReference type="HAMAP-Rule" id="MF_01039"/>
    </source>
</evidence>
<dbReference type="UniPathway" id="UPA00109">
    <property type="reaction ID" value="UER00186"/>
</dbReference>
<keyword evidence="3 5" id="KW-0324">Glycolysis</keyword>
<dbReference type="NCBIfam" id="NF002217">
    <property type="entry name" value="PRK01112.1"/>
    <property type="match status" value="1"/>
</dbReference>
<dbReference type="Gene3D" id="3.40.50.1240">
    <property type="entry name" value="Phosphoglycerate mutase-like"/>
    <property type="match status" value="1"/>
</dbReference>
<evidence type="ECO:0000256" key="8">
    <source>
        <dbReference type="PIRSR" id="PIRSR613078-3"/>
    </source>
</evidence>
<comment type="catalytic activity">
    <reaction evidence="5">
        <text>(2R)-2-phosphoglycerate = (2R)-3-phosphoglycerate</text>
        <dbReference type="Rhea" id="RHEA:15901"/>
        <dbReference type="ChEBI" id="CHEBI:58272"/>
        <dbReference type="ChEBI" id="CHEBI:58289"/>
        <dbReference type="EC" id="5.4.2.11"/>
    </reaction>
</comment>
<dbReference type="GO" id="GO:0006094">
    <property type="term" value="P:gluconeogenesis"/>
    <property type="evidence" value="ECO:0007669"/>
    <property type="project" value="UniProtKB-UniRule"/>
</dbReference>
<protein>
    <recommendedName>
        <fullName evidence="5">2,3-bisphosphoglycerate-dependent phosphoglycerate mutase</fullName>
        <shortName evidence="5">BPG-dependent PGAM</shortName>
        <shortName evidence="5">PGAM</shortName>
        <shortName evidence="5">Phosphoglyceromutase</shortName>
        <shortName evidence="5">dPGM</shortName>
        <ecNumber evidence="5">5.4.2.11</ecNumber>
    </recommendedName>
</protein>
<feature type="binding site" evidence="5 7">
    <location>
        <begin position="8"/>
        <end position="15"/>
    </location>
    <ligand>
        <name>substrate</name>
    </ligand>
</feature>
<dbReference type="EMBL" id="LN879502">
    <property type="protein sequence ID" value="CUI15795.1"/>
    <property type="molecule type" value="Genomic_DNA"/>
</dbReference>
<gene>
    <name evidence="9" type="primary">pgma1</name>
    <name evidence="5" type="synonym">gpmA</name>
    <name evidence="9" type="ORF">PNK_0157</name>
</gene>
<dbReference type="PROSITE" id="PS00175">
    <property type="entry name" value="PG_MUTASE"/>
    <property type="match status" value="1"/>
</dbReference>
<keyword evidence="2 5" id="KW-0312">Gluconeogenesis</keyword>
<dbReference type="AlphaFoldDB" id="A0A0U5EPD4"/>
<dbReference type="STRING" id="389348.PNK_0157"/>
<proteinExistence type="inferred from homology"/>
<dbReference type="KEGG" id="pnl:PNK_0157"/>
<evidence type="ECO:0000256" key="7">
    <source>
        <dbReference type="PIRSR" id="PIRSR613078-2"/>
    </source>
</evidence>
<feature type="site" description="Transition state stabilizer" evidence="5 8">
    <location>
        <position position="182"/>
    </location>
</feature>
<feature type="binding site" evidence="5 7">
    <location>
        <begin position="183"/>
        <end position="184"/>
    </location>
    <ligand>
        <name>substrate</name>
    </ligand>
</feature>
<comment type="function">
    <text evidence="5">Catalyzes the interconversion of 2-phosphoglycerate and 3-phosphoglycerate.</text>
</comment>
<feature type="binding site" evidence="5 7">
    <location>
        <begin position="112"/>
        <end position="115"/>
    </location>
    <ligand>
        <name>substrate</name>
    </ligand>
</feature>
<evidence type="ECO:0000256" key="6">
    <source>
        <dbReference type="PIRSR" id="PIRSR613078-1"/>
    </source>
</evidence>
<dbReference type="InterPro" id="IPR001345">
    <property type="entry name" value="PG/BPGM_mutase_AS"/>
</dbReference>
<accession>A0A0U5EPD4</accession>
<dbReference type="SUPFAM" id="SSF53254">
    <property type="entry name" value="Phosphoglycerate mutase-like"/>
    <property type="match status" value="1"/>
</dbReference>
<dbReference type="RefSeq" id="WP_032124821.1">
    <property type="nucleotide sequence ID" value="NZ_LN879502.1"/>
</dbReference>
<organism evidence="9 10">
    <name type="scientific">Candidatus Protochlamydia naegleriophila</name>
    <dbReference type="NCBI Taxonomy" id="389348"/>
    <lineage>
        <taxon>Bacteria</taxon>
        <taxon>Pseudomonadati</taxon>
        <taxon>Chlamydiota</taxon>
        <taxon>Chlamydiia</taxon>
        <taxon>Parachlamydiales</taxon>
        <taxon>Parachlamydiaceae</taxon>
        <taxon>Candidatus Protochlamydia</taxon>
    </lineage>
</organism>
<feature type="active site" description="Proton donor/acceptor" evidence="5 6">
    <location>
        <position position="112"/>
    </location>
</feature>
<comment type="pathway">
    <text evidence="5">Carbohydrate degradation; glycolysis; pyruvate from D-glyceraldehyde 3-phosphate: step 3/5.</text>
</comment>
<feature type="binding site" evidence="5 7">
    <location>
        <position position="58"/>
    </location>
    <ligand>
        <name>substrate</name>
    </ligand>
</feature>
<feature type="binding site" evidence="5 7">
    <location>
        <position position="123"/>
    </location>
    <ligand>
        <name>substrate</name>
    </ligand>
</feature>
<sequence>MAKLILMRHGQSQWNLYNLFTGWVDIPLSSKGVEEALEGGRIIKDEPIDLIFTSSLIRAQMTAMLAMTLHHSGKVPVILHPGEGHLEEWATIYSPETESQTIPVIRAWQLNERMYGELQGVNKAEMAEKYGPEQVHIWRRSFDVPPPNGESLQMTAARSIPYFEDAIVPQLEQGKNIFVAAHGNSLRSIIMKLDGLTSQEVVSLELATGHPIIYEYRQGQYFKQV</sequence>
<reference evidence="10" key="1">
    <citation type="submission" date="2015-09" db="EMBL/GenBank/DDBJ databases">
        <authorList>
            <person name="Bertelli C."/>
        </authorList>
    </citation>
    <scope>NUCLEOTIDE SEQUENCE [LARGE SCALE GENOMIC DNA]</scope>
    <source>
        <strain evidence="10">KNic</strain>
    </source>
</reference>
<dbReference type="SMART" id="SM00855">
    <property type="entry name" value="PGAM"/>
    <property type="match status" value="1"/>
</dbReference>
<evidence type="ECO:0000256" key="3">
    <source>
        <dbReference type="ARBA" id="ARBA00023152"/>
    </source>
</evidence>
<evidence type="ECO:0000313" key="9">
    <source>
        <dbReference type="EMBL" id="CUI15795.1"/>
    </source>
</evidence>
<comment type="similarity">
    <text evidence="1 5">Belongs to the phosphoglycerate mutase family. BPG-dependent PGAM subfamily.</text>
</comment>
<dbReference type="PANTHER" id="PTHR11931">
    <property type="entry name" value="PHOSPHOGLYCERATE MUTASE"/>
    <property type="match status" value="1"/>
</dbReference>
<dbReference type="PATRIC" id="fig|389348.3.peg.182"/>
<dbReference type="Pfam" id="PF00300">
    <property type="entry name" value="His_Phos_1"/>
    <property type="match status" value="2"/>
</dbReference>
<dbReference type="CDD" id="cd07067">
    <property type="entry name" value="HP_PGM_like"/>
    <property type="match status" value="1"/>
</dbReference>
<feature type="active site" description="Tele-phosphohistidine intermediate" evidence="5 6">
    <location>
        <position position="9"/>
    </location>
</feature>
<dbReference type="InterPro" id="IPR029033">
    <property type="entry name" value="His_PPase_superfam"/>
</dbReference>
<dbReference type="Proteomes" id="UP000069902">
    <property type="component" value="Chromosome cPNK"/>
</dbReference>
<evidence type="ECO:0000256" key="2">
    <source>
        <dbReference type="ARBA" id="ARBA00022432"/>
    </source>
</evidence>
<name>A0A0U5EPD4_9BACT</name>
<keyword evidence="4 5" id="KW-0413">Isomerase</keyword>
<keyword evidence="10" id="KW-1185">Reference proteome</keyword>
<evidence type="ECO:0000313" key="10">
    <source>
        <dbReference type="Proteomes" id="UP000069902"/>
    </source>
</evidence>
<dbReference type="InterPro" id="IPR013078">
    <property type="entry name" value="His_Pase_superF_clade-1"/>
</dbReference>
<dbReference type="InterPro" id="IPR005952">
    <property type="entry name" value="Phosphogly_mut1"/>
</dbReference>
<dbReference type="GO" id="GO:0004619">
    <property type="term" value="F:phosphoglycerate mutase activity"/>
    <property type="evidence" value="ECO:0007669"/>
    <property type="project" value="UniProtKB-UniRule"/>
</dbReference>
<dbReference type="GO" id="GO:0006096">
    <property type="term" value="P:glycolytic process"/>
    <property type="evidence" value="ECO:0007669"/>
    <property type="project" value="UniProtKB-UniRule"/>
</dbReference>
<feature type="binding site" evidence="5 7">
    <location>
        <begin position="139"/>
        <end position="140"/>
    </location>
    <ligand>
        <name>substrate</name>
    </ligand>
</feature>
<evidence type="ECO:0000256" key="4">
    <source>
        <dbReference type="ARBA" id="ARBA00023235"/>
    </source>
</evidence>
<dbReference type="FunCoup" id="A0A0U5EPD4">
    <property type="interactions" value="324"/>
</dbReference>
<dbReference type="InParanoid" id="A0A0U5EPD4"/>